<name>A0ABU3Q7I1_9SPHN</name>
<evidence type="ECO:0000259" key="8">
    <source>
        <dbReference type="Pfam" id="PF17820"/>
    </source>
</evidence>
<evidence type="ECO:0000256" key="3">
    <source>
        <dbReference type="ARBA" id="ARBA00022801"/>
    </source>
</evidence>
<dbReference type="InterPro" id="IPR036034">
    <property type="entry name" value="PDZ_sf"/>
</dbReference>
<feature type="domain" description="Peptidase M48" evidence="7">
    <location>
        <begin position="167"/>
        <end position="218"/>
    </location>
</feature>
<evidence type="ECO:0000256" key="2">
    <source>
        <dbReference type="ARBA" id="ARBA00022723"/>
    </source>
</evidence>
<dbReference type="Pfam" id="PF01435">
    <property type="entry name" value="Peptidase_M48"/>
    <property type="match status" value="2"/>
</dbReference>
<dbReference type="Gene3D" id="2.30.42.10">
    <property type="match status" value="1"/>
</dbReference>
<dbReference type="InterPro" id="IPR041489">
    <property type="entry name" value="PDZ_6"/>
</dbReference>
<comment type="caution">
    <text evidence="9">The sequence shown here is derived from an EMBL/GenBank/DDBJ whole genome shotgun (WGS) entry which is preliminary data.</text>
</comment>
<keyword evidence="2" id="KW-0479">Metal-binding</keyword>
<keyword evidence="4 6" id="KW-0862">Zinc</keyword>
<evidence type="ECO:0000259" key="7">
    <source>
        <dbReference type="Pfam" id="PF01435"/>
    </source>
</evidence>
<dbReference type="InterPro" id="IPR001915">
    <property type="entry name" value="Peptidase_M48"/>
</dbReference>
<comment type="cofactor">
    <cofactor evidence="6">
        <name>Zn(2+)</name>
        <dbReference type="ChEBI" id="CHEBI:29105"/>
    </cofactor>
    <text evidence="6">Binds 1 zinc ion per subunit.</text>
</comment>
<comment type="similarity">
    <text evidence="6">Belongs to the peptidase M48 family.</text>
</comment>
<evidence type="ECO:0000256" key="5">
    <source>
        <dbReference type="ARBA" id="ARBA00023049"/>
    </source>
</evidence>
<dbReference type="SUPFAM" id="SSF50156">
    <property type="entry name" value="PDZ domain-like"/>
    <property type="match status" value="1"/>
</dbReference>
<sequence length="309" mass="32473">MLLGSCCAASAGAQDRFEQLRDQDLRVASISYTLSVANGFRCPGSLSSQLGFVLHGIDQYGIANRAEAARSFNLGSQVGVMAVVAGSPAAKAGLMARDGLVSVNGRDLPVAAAPSRIPSRATVARAQQILTEEMDKGPATIRISRSGRVKDLRWTAELGCPANVELVPAAAANAWASGEAVVVSAGILEYCRVEDDLALVIAHEMAHNFLHHHHRLASPHLEGQLLLPSSDGSATMREMEEEADRLAVGIAKEAGYDLKEAGSFLRSLMTAIDPAQTGGTHPQLDRRVELLEAAIAAAEGSVPRHQAGG</sequence>
<gene>
    <name evidence="9" type="ORF">RQX22_10420</name>
</gene>
<evidence type="ECO:0000256" key="6">
    <source>
        <dbReference type="RuleBase" id="RU003983"/>
    </source>
</evidence>
<accession>A0ABU3Q7I1</accession>
<keyword evidence="1 6" id="KW-0645">Protease</keyword>
<evidence type="ECO:0000256" key="4">
    <source>
        <dbReference type="ARBA" id="ARBA00022833"/>
    </source>
</evidence>
<dbReference type="PANTHER" id="PTHR22726">
    <property type="entry name" value="METALLOENDOPEPTIDASE OMA1"/>
    <property type="match status" value="1"/>
</dbReference>
<keyword evidence="3 6" id="KW-0378">Hydrolase</keyword>
<dbReference type="EMBL" id="JAVUPU010000004">
    <property type="protein sequence ID" value="MDT9599362.1"/>
    <property type="molecule type" value="Genomic_DNA"/>
</dbReference>
<protein>
    <submittedName>
        <fullName evidence="9">M48 family metalloprotease</fullName>
        <ecNumber evidence="9">3.4.24.-</ecNumber>
    </submittedName>
</protein>
<dbReference type="EC" id="3.4.24.-" evidence="9"/>
<proteinExistence type="inferred from homology"/>
<evidence type="ECO:0000313" key="10">
    <source>
        <dbReference type="Proteomes" id="UP001259572"/>
    </source>
</evidence>
<dbReference type="RefSeq" id="WP_315726193.1">
    <property type="nucleotide sequence ID" value="NZ_JAVUPU010000004.1"/>
</dbReference>
<dbReference type="GO" id="GO:0008237">
    <property type="term" value="F:metallopeptidase activity"/>
    <property type="evidence" value="ECO:0007669"/>
    <property type="project" value="UniProtKB-KW"/>
</dbReference>
<dbReference type="Pfam" id="PF17820">
    <property type="entry name" value="PDZ_6"/>
    <property type="match status" value="1"/>
</dbReference>
<dbReference type="InterPro" id="IPR051156">
    <property type="entry name" value="Mito/Outer_Membr_Metalloprot"/>
</dbReference>
<keyword evidence="10" id="KW-1185">Reference proteome</keyword>
<keyword evidence="5 6" id="KW-0482">Metalloprotease</keyword>
<dbReference type="Gene3D" id="3.30.2010.10">
    <property type="entry name" value="Metalloproteases ('zincins'), catalytic domain"/>
    <property type="match status" value="1"/>
</dbReference>
<organism evidence="9 10">
    <name type="scientific">Sphingosinicella rhizophila</name>
    <dbReference type="NCBI Taxonomy" id="3050082"/>
    <lineage>
        <taxon>Bacteria</taxon>
        <taxon>Pseudomonadati</taxon>
        <taxon>Pseudomonadota</taxon>
        <taxon>Alphaproteobacteria</taxon>
        <taxon>Sphingomonadales</taxon>
        <taxon>Sphingosinicellaceae</taxon>
        <taxon>Sphingosinicella</taxon>
    </lineage>
</organism>
<dbReference type="PANTHER" id="PTHR22726:SF1">
    <property type="entry name" value="METALLOENDOPEPTIDASE OMA1, MITOCHONDRIAL"/>
    <property type="match status" value="1"/>
</dbReference>
<evidence type="ECO:0000256" key="1">
    <source>
        <dbReference type="ARBA" id="ARBA00022670"/>
    </source>
</evidence>
<feature type="domain" description="PDZ" evidence="8">
    <location>
        <begin position="80"/>
        <end position="107"/>
    </location>
</feature>
<evidence type="ECO:0000313" key="9">
    <source>
        <dbReference type="EMBL" id="MDT9599362.1"/>
    </source>
</evidence>
<reference evidence="9 10" key="1">
    <citation type="submission" date="2023-05" db="EMBL/GenBank/DDBJ databases">
        <authorList>
            <person name="Guo Y."/>
        </authorList>
    </citation>
    <scope>NUCLEOTIDE SEQUENCE [LARGE SCALE GENOMIC DNA]</scope>
    <source>
        <strain evidence="9 10">GR2756</strain>
    </source>
</reference>
<dbReference type="Proteomes" id="UP001259572">
    <property type="component" value="Unassembled WGS sequence"/>
</dbReference>
<feature type="domain" description="Peptidase M48" evidence="7">
    <location>
        <begin position="236"/>
        <end position="293"/>
    </location>
</feature>